<evidence type="ECO:0000256" key="1">
    <source>
        <dbReference type="SAM" id="SignalP"/>
    </source>
</evidence>
<gene>
    <name evidence="3" type="ORF">HPHI1048_LOCUS12348</name>
</gene>
<organism evidence="3">
    <name type="scientific">Hanusia phi</name>
    <dbReference type="NCBI Taxonomy" id="3032"/>
    <lineage>
        <taxon>Eukaryota</taxon>
        <taxon>Cryptophyceae</taxon>
        <taxon>Pyrenomonadales</taxon>
        <taxon>Geminigeraceae</taxon>
        <taxon>Hanusia</taxon>
    </lineage>
</organism>
<name>A0A7S0HNF5_9CRYP</name>
<feature type="chain" id="PRO_5031404123" description="LysM domain-containing protein" evidence="1">
    <location>
        <begin position="27"/>
        <end position="258"/>
    </location>
</feature>
<proteinExistence type="predicted"/>
<reference evidence="3" key="1">
    <citation type="submission" date="2021-01" db="EMBL/GenBank/DDBJ databases">
        <authorList>
            <person name="Corre E."/>
            <person name="Pelletier E."/>
            <person name="Niang G."/>
            <person name="Scheremetjew M."/>
            <person name="Finn R."/>
            <person name="Kale V."/>
            <person name="Holt S."/>
            <person name="Cochrane G."/>
            <person name="Meng A."/>
            <person name="Brown T."/>
            <person name="Cohen L."/>
        </authorList>
    </citation>
    <scope>NUCLEOTIDE SEQUENCE</scope>
    <source>
        <strain evidence="3">CCMP325</strain>
    </source>
</reference>
<sequence>MPISLGFGMRKPSVLLLLCFLAPATASNVTCPLFEVASSLIAVSTSAGCTLKLDVNFYVQQSETAQFYPSSVTMTHNVVQGGSVPILQSTEFASIPPGTQDFTQVDNYVSQVVWTPELRHSARIYDLRVFVPTCDTQAVLAVTVKKCRICLKEDETLGIIASRYNRHWTQIWSVNPSLLSPDKISAGNEISLGNIYSTSEGDTLMLLSVRFGISLELLQILNPDILPIDFPNLALNTSVCIIPETCPEFRARVAGITW</sequence>
<accession>A0A7S0HNF5</accession>
<protein>
    <recommendedName>
        <fullName evidence="2">LysM domain-containing protein</fullName>
    </recommendedName>
</protein>
<keyword evidence="1" id="KW-0732">Signal</keyword>
<dbReference type="InterPro" id="IPR036779">
    <property type="entry name" value="LysM_dom_sf"/>
</dbReference>
<dbReference type="InterPro" id="IPR018392">
    <property type="entry name" value="LysM"/>
</dbReference>
<dbReference type="SMART" id="SM00257">
    <property type="entry name" value="LysM"/>
    <property type="match status" value="2"/>
</dbReference>
<evidence type="ECO:0000313" key="3">
    <source>
        <dbReference type="EMBL" id="CAD8487552.1"/>
    </source>
</evidence>
<feature type="signal peptide" evidence="1">
    <location>
        <begin position="1"/>
        <end position="26"/>
    </location>
</feature>
<dbReference type="Gene3D" id="3.10.350.10">
    <property type="entry name" value="LysM domain"/>
    <property type="match status" value="1"/>
</dbReference>
<dbReference type="EMBL" id="HBEO01018111">
    <property type="protein sequence ID" value="CAD8487552.1"/>
    <property type="molecule type" value="Transcribed_RNA"/>
</dbReference>
<evidence type="ECO:0000259" key="2">
    <source>
        <dbReference type="PROSITE" id="PS51782"/>
    </source>
</evidence>
<feature type="domain" description="LysM" evidence="2">
    <location>
        <begin position="194"/>
        <end position="241"/>
    </location>
</feature>
<dbReference type="Pfam" id="PF01476">
    <property type="entry name" value="LysM"/>
    <property type="match status" value="2"/>
</dbReference>
<dbReference type="PROSITE" id="PS51782">
    <property type="entry name" value="LYSM"/>
    <property type="match status" value="1"/>
</dbReference>
<dbReference type="AlphaFoldDB" id="A0A7S0HNF5"/>
<dbReference type="CDD" id="cd00118">
    <property type="entry name" value="LysM"/>
    <property type="match status" value="1"/>
</dbReference>